<protein>
    <submittedName>
        <fullName evidence="3">Peptidoglycan binding domain</fullName>
    </submittedName>
</protein>
<sequence length="256" mass="29097">MNIELIKPQTQTPLIIQWKEFQHQLGRYNGSFDDWYDTSFIQVIQEYQKEKNLLVDGYIGTNTWYAAYQEGMSFTLNQKKSFPLPPNFGPIGTTQQLIDLFGEIQFTPNPIAQNPEQIAIKNNFATENIIAVDIPQLKKIPQGATSTIYFHRKGAEQLRGFFDAIEQNGLLPLLLSYGGSYVPRLIRGSKTKLSNHAYGTAFDLNIQWNSLNTDPAPLGAPGSVRELVPLAYQYGFYWGGHFKRKDGMHFELAKIL</sequence>
<gene>
    <name evidence="3" type="ORF">NCTC11179_00898</name>
</gene>
<feature type="domain" description="Peptidoglycan binding-like" evidence="1">
    <location>
        <begin position="24"/>
        <end position="66"/>
    </location>
</feature>
<evidence type="ECO:0000259" key="2">
    <source>
        <dbReference type="Pfam" id="PF13539"/>
    </source>
</evidence>
<dbReference type="Gene3D" id="1.10.101.10">
    <property type="entry name" value="PGBD-like superfamily/PGBD"/>
    <property type="match status" value="1"/>
</dbReference>
<dbReference type="Gene3D" id="3.30.1380.10">
    <property type="match status" value="1"/>
</dbReference>
<name>A0A378RJX2_MYROD</name>
<feature type="domain" description="Peptidase M15C" evidence="2">
    <location>
        <begin position="188"/>
        <end position="252"/>
    </location>
</feature>
<evidence type="ECO:0000313" key="3">
    <source>
        <dbReference type="EMBL" id="STZ27363.1"/>
    </source>
</evidence>
<dbReference type="SUPFAM" id="SSF55166">
    <property type="entry name" value="Hedgehog/DD-peptidase"/>
    <property type="match status" value="1"/>
</dbReference>
<dbReference type="InterPro" id="IPR036365">
    <property type="entry name" value="PGBD-like_sf"/>
</dbReference>
<dbReference type="EMBL" id="UGQL01000001">
    <property type="protein sequence ID" value="STZ27363.1"/>
    <property type="molecule type" value="Genomic_DNA"/>
</dbReference>
<evidence type="ECO:0000259" key="1">
    <source>
        <dbReference type="Pfam" id="PF01471"/>
    </source>
</evidence>
<dbReference type="Pfam" id="PF13539">
    <property type="entry name" value="Peptidase_M15_4"/>
    <property type="match status" value="1"/>
</dbReference>
<reference evidence="3 4" key="1">
    <citation type="submission" date="2018-06" db="EMBL/GenBank/DDBJ databases">
        <authorList>
            <consortium name="Pathogen Informatics"/>
            <person name="Doyle S."/>
        </authorList>
    </citation>
    <scope>NUCLEOTIDE SEQUENCE [LARGE SCALE GENOMIC DNA]</scope>
    <source>
        <strain evidence="3 4">NCTC11179</strain>
    </source>
</reference>
<organism evidence="3 4">
    <name type="scientific">Myroides odoratus</name>
    <name type="common">Flavobacterium odoratum</name>
    <dbReference type="NCBI Taxonomy" id="256"/>
    <lineage>
        <taxon>Bacteria</taxon>
        <taxon>Pseudomonadati</taxon>
        <taxon>Bacteroidota</taxon>
        <taxon>Flavobacteriia</taxon>
        <taxon>Flavobacteriales</taxon>
        <taxon>Flavobacteriaceae</taxon>
        <taxon>Myroides</taxon>
    </lineage>
</organism>
<dbReference type="Pfam" id="PF01471">
    <property type="entry name" value="PG_binding_1"/>
    <property type="match status" value="1"/>
</dbReference>
<keyword evidence="4" id="KW-1185">Reference proteome</keyword>
<dbReference type="InterPro" id="IPR009045">
    <property type="entry name" value="Zn_M74/Hedgehog-like"/>
</dbReference>
<dbReference type="RefSeq" id="WP_115090311.1">
    <property type="nucleotide sequence ID" value="NZ_CP068107.1"/>
</dbReference>
<dbReference type="InterPro" id="IPR036366">
    <property type="entry name" value="PGBDSf"/>
</dbReference>
<dbReference type="GO" id="GO:0008233">
    <property type="term" value="F:peptidase activity"/>
    <property type="evidence" value="ECO:0007669"/>
    <property type="project" value="InterPro"/>
</dbReference>
<dbReference type="Proteomes" id="UP000255024">
    <property type="component" value="Unassembled WGS sequence"/>
</dbReference>
<dbReference type="InterPro" id="IPR002477">
    <property type="entry name" value="Peptidoglycan-bd-like"/>
</dbReference>
<dbReference type="AlphaFoldDB" id="A0A378RJX2"/>
<accession>A0A378RJX2</accession>
<evidence type="ECO:0000313" key="4">
    <source>
        <dbReference type="Proteomes" id="UP000255024"/>
    </source>
</evidence>
<dbReference type="SUPFAM" id="SSF47090">
    <property type="entry name" value="PGBD-like"/>
    <property type="match status" value="1"/>
</dbReference>
<dbReference type="InterPro" id="IPR039561">
    <property type="entry name" value="Peptidase_M15C"/>
</dbReference>
<proteinExistence type="predicted"/>